<dbReference type="Proteomes" id="UP000824161">
    <property type="component" value="Unassembled WGS sequence"/>
</dbReference>
<dbReference type="Pfam" id="PF03061">
    <property type="entry name" value="4HBT"/>
    <property type="match status" value="1"/>
</dbReference>
<comment type="similarity">
    <text evidence="1">Belongs to the thioesterase PaaI family.</text>
</comment>
<evidence type="ECO:0000313" key="5">
    <source>
        <dbReference type="Proteomes" id="UP000824161"/>
    </source>
</evidence>
<dbReference type="InterPro" id="IPR029069">
    <property type="entry name" value="HotDog_dom_sf"/>
</dbReference>
<dbReference type="GO" id="GO:0005829">
    <property type="term" value="C:cytosol"/>
    <property type="evidence" value="ECO:0007669"/>
    <property type="project" value="TreeGrafter"/>
</dbReference>
<name>A0A9D1KTJ7_9FLAO</name>
<evidence type="ECO:0000259" key="3">
    <source>
        <dbReference type="Pfam" id="PF03061"/>
    </source>
</evidence>
<accession>A0A9D1KTJ7</accession>
<keyword evidence="2" id="KW-0378">Hydrolase</keyword>
<dbReference type="EMBL" id="DVLY01000031">
    <property type="protein sequence ID" value="HIT97459.1"/>
    <property type="molecule type" value="Genomic_DNA"/>
</dbReference>
<dbReference type="InterPro" id="IPR003736">
    <property type="entry name" value="PAAI_dom"/>
</dbReference>
<reference evidence="4" key="1">
    <citation type="submission" date="2020-10" db="EMBL/GenBank/DDBJ databases">
        <authorList>
            <person name="Gilroy R."/>
        </authorList>
    </citation>
    <scope>NUCLEOTIDE SEQUENCE</scope>
    <source>
        <strain evidence="4">1383</strain>
    </source>
</reference>
<evidence type="ECO:0000313" key="4">
    <source>
        <dbReference type="EMBL" id="HIT97459.1"/>
    </source>
</evidence>
<proteinExistence type="inferred from homology"/>
<reference evidence="4" key="2">
    <citation type="journal article" date="2021" name="PeerJ">
        <title>Extensive microbial diversity within the chicken gut microbiome revealed by metagenomics and culture.</title>
        <authorList>
            <person name="Gilroy R."/>
            <person name="Ravi A."/>
            <person name="Getino M."/>
            <person name="Pursley I."/>
            <person name="Horton D.L."/>
            <person name="Alikhan N.F."/>
            <person name="Baker D."/>
            <person name="Gharbi K."/>
            <person name="Hall N."/>
            <person name="Watson M."/>
            <person name="Adriaenssens E.M."/>
            <person name="Foster-Nyarko E."/>
            <person name="Jarju S."/>
            <person name="Secka A."/>
            <person name="Antonio M."/>
            <person name="Oren A."/>
            <person name="Chaudhuri R.R."/>
            <person name="La Ragione R."/>
            <person name="Hildebrand F."/>
            <person name="Pallen M.J."/>
        </authorList>
    </citation>
    <scope>NUCLEOTIDE SEQUENCE</scope>
    <source>
        <strain evidence="4">1383</strain>
    </source>
</reference>
<dbReference type="GO" id="GO:0061522">
    <property type="term" value="F:1,4-dihydroxy-2-naphthoyl-CoA thioesterase activity"/>
    <property type="evidence" value="ECO:0007669"/>
    <property type="project" value="TreeGrafter"/>
</dbReference>
<organism evidence="4 5">
    <name type="scientific">Candidatus Merdimorpha stercoravium</name>
    <dbReference type="NCBI Taxonomy" id="2840863"/>
    <lineage>
        <taxon>Bacteria</taxon>
        <taxon>Pseudomonadati</taxon>
        <taxon>Bacteroidota</taxon>
        <taxon>Flavobacteriia</taxon>
        <taxon>Flavobacteriales</taxon>
        <taxon>Candidatus Merdimorpha</taxon>
    </lineage>
</organism>
<protein>
    <submittedName>
        <fullName evidence="4">PaaI family thioesterase</fullName>
    </submittedName>
</protein>
<dbReference type="Gene3D" id="3.10.129.10">
    <property type="entry name" value="Hotdog Thioesterase"/>
    <property type="match status" value="1"/>
</dbReference>
<feature type="domain" description="Thioesterase" evidence="3">
    <location>
        <begin position="49"/>
        <end position="126"/>
    </location>
</feature>
<dbReference type="NCBIfam" id="TIGR00369">
    <property type="entry name" value="unchar_dom_1"/>
    <property type="match status" value="1"/>
</dbReference>
<dbReference type="PANTHER" id="PTHR43240:SF5">
    <property type="entry name" value="1,4-DIHYDROXY-2-NAPHTHOYL-COA THIOESTERASE 1"/>
    <property type="match status" value="1"/>
</dbReference>
<sequence length="149" mass="15978">MSEEQVLARMNAICPGTLMETLGIRYTAVGEDWIACTMKVTQSHLRTEGFLHGGATMALLETAGSSGSYLFLDPQREVVLGIDVSASHLSPGKEGDLLTATARAVHVGRTTQLWQVEVRAQDGRLVSVGKVTNVILPRSAAENGLKKTE</sequence>
<dbReference type="AlphaFoldDB" id="A0A9D1KTJ7"/>
<dbReference type="PANTHER" id="PTHR43240">
    <property type="entry name" value="1,4-DIHYDROXY-2-NAPHTHOYL-COA THIOESTERASE 1"/>
    <property type="match status" value="1"/>
</dbReference>
<dbReference type="SUPFAM" id="SSF54637">
    <property type="entry name" value="Thioesterase/thiol ester dehydrase-isomerase"/>
    <property type="match status" value="1"/>
</dbReference>
<evidence type="ECO:0000256" key="1">
    <source>
        <dbReference type="ARBA" id="ARBA00008324"/>
    </source>
</evidence>
<gene>
    <name evidence="4" type="ORF">IAC44_01320</name>
</gene>
<comment type="caution">
    <text evidence="4">The sequence shown here is derived from an EMBL/GenBank/DDBJ whole genome shotgun (WGS) entry which is preliminary data.</text>
</comment>
<evidence type="ECO:0000256" key="2">
    <source>
        <dbReference type="ARBA" id="ARBA00022801"/>
    </source>
</evidence>
<dbReference type="InterPro" id="IPR006683">
    <property type="entry name" value="Thioestr_dom"/>
</dbReference>
<dbReference type="CDD" id="cd03443">
    <property type="entry name" value="PaaI_thioesterase"/>
    <property type="match status" value="1"/>
</dbReference>